<feature type="region of interest" description="Disordered" evidence="1">
    <location>
        <begin position="145"/>
        <end position="202"/>
    </location>
</feature>
<feature type="compositionally biased region" description="Low complexity" evidence="1">
    <location>
        <begin position="160"/>
        <end position="169"/>
    </location>
</feature>
<sequence length="208" mass="22134">MDPYRILPYRIILLIFFFFLLRLHEGWATAVQGGQFATGSIQVGGLELREHTTFTKIWTAVPLNSSDSSATFFSPSSLPSGFFPLGSHAQPHTPNPSPPRALIARDTSNSLASPTDFTVLFSSNFSSPSPVFFWLPYLLLATSPPATSSPPPHKNPLSPPSAASPTTSSNHAIPTPQPGPPNRTSLSPSTSPTPSAPSSPAVNLLFIA</sequence>
<dbReference type="EMBL" id="JAGYWB010000003">
    <property type="protein sequence ID" value="KAI0527455.1"/>
    <property type="molecule type" value="Genomic_DNA"/>
</dbReference>
<feature type="region of interest" description="Disordered" evidence="1">
    <location>
        <begin position="84"/>
        <end position="103"/>
    </location>
</feature>
<feature type="compositionally biased region" description="Low complexity" evidence="1">
    <location>
        <begin position="182"/>
        <end position="200"/>
    </location>
</feature>
<feature type="signal peptide" evidence="2">
    <location>
        <begin position="1"/>
        <end position="28"/>
    </location>
</feature>
<proteinExistence type="predicted"/>
<dbReference type="InterPro" id="IPR009291">
    <property type="entry name" value="Vps62"/>
</dbReference>
<name>A0A8T3C6L8_DENNO</name>
<dbReference type="AlphaFoldDB" id="A0A8T3C6L8"/>
<dbReference type="PANTHER" id="PTHR48152:SF3">
    <property type="entry name" value="DUF946 FAMILY PROTEIN (DUF946)"/>
    <property type="match status" value="1"/>
</dbReference>
<evidence type="ECO:0000256" key="2">
    <source>
        <dbReference type="SAM" id="SignalP"/>
    </source>
</evidence>
<gene>
    <name evidence="3" type="ORF">KFK09_003056</name>
</gene>
<keyword evidence="4" id="KW-1185">Reference proteome</keyword>
<dbReference type="Pfam" id="PF06101">
    <property type="entry name" value="Vps62"/>
    <property type="match status" value="1"/>
</dbReference>
<dbReference type="PANTHER" id="PTHR48152">
    <property type="entry name" value="F1C9.34 PROTEIN"/>
    <property type="match status" value="1"/>
</dbReference>
<dbReference type="Proteomes" id="UP000829196">
    <property type="component" value="Unassembled WGS sequence"/>
</dbReference>
<comment type="caution">
    <text evidence="3">The sequence shown here is derived from an EMBL/GenBank/DDBJ whole genome shotgun (WGS) entry which is preliminary data.</text>
</comment>
<evidence type="ECO:0000313" key="4">
    <source>
        <dbReference type="Proteomes" id="UP000829196"/>
    </source>
</evidence>
<reference evidence="3" key="1">
    <citation type="journal article" date="2022" name="Front. Genet.">
        <title>Chromosome-Scale Assembly of the Dendrobium nobile Genome Provides Insights Into the Molecular Mechanism of the Biosynthesis of the Medicinal Active Ingredient of Dendrobium.</title>
        <authorList>
            <person name="Xu Q."/>
            <person name="Niu S.-C."/>
            <person name="Li K.-L."/>
            <person name="Zheng P.-J."/>
            <person name="Zhang X.-J."/>
            <person name="Jia Y."/>
            <person name="Liu Y."/>
            <person name="Niu Y.-X."/>
            <person name="Yu L.-H."/>
            <person name="Chen D.-F."/>
            <person name="Zhang G.-Q."/>
        </authorList>
    </citation>
    <scope>NUCLEOTIDE SEQUENCE</scope>
    <source>
        <tissue evidence="3">Leaf</tissue>
    </source>
</reference>
<evidence type="ECO:0000256" key="1">
    <source>
        <dbReference type="SAM" id="MobiDB-lite"/>
    </source>
</evidence>
<accession>A0A8T3C6L8</accession>
<organism evidence="3 4">
    <name type="scientific">Dendrobium nobile</name>
    <name type="common">Orchid</name>
    <dbReference type="NCBI Taxonomy" id="94219"/>
    <lineage>
        <taxon>Eukaryota</taxon>
        <taxon>Viridiplantae</taxon>
        <taxon>Streptophyta</taxon>
        <taxon>Embryophyta</taxon>
        <taxon>Tracheophyta</taxon>
        <taxon>Spermatophyta</taxon>
        <taxon>Magnoliopsida</taxon>
        <taxon>Liliopsida</taxon>
        <taxon>Asparagales</taxon>
        <taxon>Orchidaceae</taxon>
        <taxon>Epidendroideae</taxon>
        <taxon>Malaxideae</taxon>
        <taxon>Dendrobiinae</taxon>
        <taxon>Dendrobium</taxon>
    </lineage>
</organism>
<evidence type="ECO:0000313" key="3">
    <source>
        <dbReference type="EMBL" id="KAI0527455.1"/>
    </source>
</evidence>
<protein>
    <submittedName>
        <fullName evidence="3">Uncharacterized protein</fullName>
    </submittedName>
</protein>
<keyword evidence="2" id="KW-0732">Signal</keyword>
<feature type="compositionally biased region" description="Pro residues" evidence="1">
    <location>
        <begin position="147"/>
        <end position="159"/>
    </location>
</feature>
<feature type="chain" id="PRO_5035828729" evidence="2">
    <location>
        <begin position="29"/>
        <end position="208"/>
    </location>
</feature>